<dbReference type="AlphaFoldDB" id="A0A9P8TYP1"/>
<comment type="caution">
    <text evidence="1">The sequence shown here is derived from an EMBL/GenBank/DDBJ whole genome shotgun (WGS) entry which is preliminary data.</text>
</comment>
<sequence>MGVFAPPDTTEQILIKLLDHIDELISDDPISKYYSEMSELTMDDVLARQPSFDEVVQASDSSMLQVKIKKLEK</sequence>
<reference evidence="1" key="1">
    <citation type="submission" date="2021-08" db="EMBL/GenBank/DDBJ databases">
        <title>Chromosome-Level Trichoderma cornu-damae using Hi-C Data.</title>
        <authorList>
            <person name="Kim C.S."/>
        </authorList>
    </citation>
    <scope>NUCLEOTIDE SEQUENCE</scope>
    <source>
        <strain evidence="1">KA19-0412C</strain>
    </source>
</reference>
<dbReference type="EMBL" id="JAIWOZ010000002">
    <property type="protein sequence ID" value="KAH6609788.1"/>
    <property type="molecule type" value="Genomic_DNA"/>
</dbReference>
<keyword evidence="2" id="KW-1185">Reference proteome</keyword>
<evidence type="ECO:0000313" key="2">
    <source>
        <dbReference type="Proteomes" id="UP000827724"/>
    </source>
</evidence>
<dbReference type="OrthoDB" id="5430750at2759"/>
<organism evidence="1 2">
    <name type="scientific">Trichoderma cornu-damae</name>
    <dbReference type="NCBI Taxonomy" id="654480"/>
    <lineage>
        <taxon>Eukaryota</taxon>
        <taxon>Fungi</taxon>
        <taxon>Dikarya</taxon>
        <taxon>Ascomycota</taxon>
        <taxon>Pezizomycotina</taxon>
        <taxon>Sordariomycetes</taxon>
        <taxon>Hypocreomycetidae</taxon>
        <taxon>Hypocreales</taxon>
        <taxon>Hypocreaceae</taxon>
        <taxon>Trichoderma</taxon>
    </lineage>
</organism>
<proteinExistence type="predicted"/>
<evidence type="ECO:0000313" key="1">
    <source>
        <dbReference type="EMBL" id="KAH6609788.1"/>
    </source>
</evidence>
<protein>
    <submittedName>
        <fullName evidence="1">Uncharacterized protein</fullName>
    </submittedName>
</protein>
<accession>A0A9P8TYP1</accession>
<dbReference type="Proteomes" id="UP000827724">
    <property type="component" value="Unassembled WGS sequence"/>
</dbReference>
<name>A0A9P8TYP1_9HYPO</name>
<gene>
    <name evidence="1" type="ORF">Trco_003134</name>
</gene>